<sequence length="56" mass="6551">MTKKSSGELIEYIDELKKIRRVWQWAYSNAESKIHDLSEEIHRNEELLNSTGESTG</sequence>
<protein>
    <submittedName>
        <fullName evidence="1">Uncharacterized protein</fullName>
    </submittedName>
</protein>
<gene>
    <name evidence="1" type="ORF">SAMN06297229_0239</name>
</gene>
<dbReference type="RefSeq" id="WP_157984150.1">
    <property type="nucleotide sequence ID" value="NZ_FXWH01000001.1"/>
</dbReference>
<keyword evidence="2" id="KW-1185">Reference proteome</keyword>
<accession>A0A1Y6EF76</accession>
<organism evidence="1 2">
    <name type="scientific">Pseudidiomarina planktonica</name>
    <dbReference type="NCBI Taxonomy" id="1323738"/>
    <lineage>
        <taxon>Bacteria</taxon>
        <taxon>Pseudomonadati</taxon>
        <taxon>Pseudomonadota</taxon>
        <taxon>Gammaproteobacteria</taxon>
        <taxon>Alteromonadales</taxon>
        <taxon>Idiomarinaceae</taxon>
        <taxon>Pseudidiomarina</taxon>
    </lineage>
</organism>
<evidence type="ECO:0000313" key="2">
    <source>
        <dbReference type="Proteomes" id="UP000194450"/>
    </source>
</evidence>
<proteinExistence type="predicted"/>
<dbReference type="AlphaFoldDB" id="A0A1Y6EF76"/>
<reference evidence="2" key="1">
    <citation type="submission" date="2017-04" db="EMBL/GenBank/DDBJ databases">
        <authorList>
            <person name="Varghese N."/>
            <person name="Submissions S."/>
        </authorList>
    </citation>
    <scope>NUCLEOTIDE SEQUENCE [LARGE SCALE GENOMIC DNA]</scope>
</reference>
<name>A0A1Y6EF76_9GAMM</name>
<dbReference type="EMBL" id="FXWH01000001">
    <property type="protein sequence ID" value="SMQ59262.1"/>
    <property type="molecule type" value="Genomic_DNA"/>
</dbReference>
<dbReference type="Proteomes" id="UP000194450">
    <property type="component" value="Unassembled WGS sequence"/>
</dbReference>
<evidence type="ECO:0000313" key="1">
    <source>
        <dbReference type="EMBL" id="SMQ59262.1"/>
    </source>
</evidence>